<evidence type="ECO:0000313" key="1">
    <source>
        <dbReference type="EMBL" id="KAF2476799.1"/>
    </source>
</evidence>
<accession>A0ACB6RC25</accession>
<keyword evidence="2" id="KW-1185">Reference proteome</keyword>
<gene>
    <name evidence="1" type="ORF">BDR25DRAFT_309169</name>
</gene>
<protein>
    <submittedName>
        <fullName evidence="1">Uncharacterized protein</fullName>
    </submittedName>
</protein>
<dbReference type="EMBL" id="MU003493">
    <property type="protein sequence ID" value="KAF2476799.1"/>
    <property type="molecule type" value="Genomic_DNA"/>
</dbReference>
<comment type="caution">
    <text evidence="1">The sequence shown here is derived from an EMBL/GenBank/DDBJ whole genome shotgun (WGS) entry which is preliminary data.</text>
</comment>
<organism evidence="1 2">
    <name type="scientific">Lindgomyces ingoldianus</name>
    <dbReference type="NCBI Taxonomy" id="673940"/>
    <lineage>
        <taxon>Eukaryota</taxon>
        <taxon>Fungi</taxon>
        <taxon>Dikarya</taxon>
        <taxon>Ascomycota</taxon>
        <taxon>Pezizomycotina</taxon>
        <taxon>Dothideomycetes</taxon>
        <taxon>Pleosporomycetidae</taxon>
        <taxon>Pleosporales</taxon>
        <taxon>Lindgomycetaceae</taxon>
        <taxon>Lindgomyces</taxon>
    </lineage>
</organism>
<name>A0ACB6RC25_9PLEO</name>
<evidence type="ECO:0000313" key="2">
    <source>
        <dbReference type="Proteomes" id="UP000799755"/>
    </source>
</evidence>
<sequence length="408" mass="44217">MDIDTHRLCRGCIGIREGAKVHKEILSLSHPPIATFYDPASLVYPPQSQARRVWAELLRIAVGLGLDNELFLYVETHIKSILGNHLEKGAAAAYLANALELAATVSATAGSPLPIVGGLGDAAVRAIRLIKGNLTASSDGADDADCLAMAIGFMATLSSLKGRLSNVDLERILSLLRRVGLRIYDAELQAGALWEHMVPANPIERMREGSATERLFPAGSGKGTVLFSAANASRADFSTALSVLRDYYHADEPAASGTLTNGQIAVDASYVDTTRATAARPSAWRVHKQIMSADVQYRIASVSQLFDKSNPTLIQSYCKSHDTTSCKKNILVVVDSFSNDIVSMVRGYFESHSATIGDFRVLPMHIPSTEKDMKAVLTVVDAAVQRTRTLCPRAFLLQVREEFLQAKF</sequence>
<reference evidence="1" key="1">
    <citation type="journal article" date="2020" name="Stud. Mycol.">
        <title>101 Dothideomycetes genomes: a test case for predicting lifestyles and emergence of pathogens.</title>
        <authorList>
            <person name="Haridas S."/>
            <person name="Albert R."/>
            <person name="Binder M."/>
            <person name="Bloem J."/>
            <person name="Labutti K."/>
            <person name="Salamov A."/>
            <person name="Andreopoulos B."/>
            <person name="Baker S."/>
            <person name="Barry K."/>
            <person name="Bills G."/>
            <person name="Bluhm B."/>
            <person name="Cannon C."/>
            <person name="Castanera R."/>
            <person name="Culley D."/>
            <person name="Daum C."/>
            <person name="Ezra D."/>
            <person name="Gonzalez J."/>
            <person name="Henrissat B."/>
            <person name="Kuo A."/>
            <person name="Liang C."/>
            <person name="Lipzen A."/>
            <person name="Lutzoni F."/>
            <person name="Magnuson J."/>
            <person name="Mondo S."/>
            <person name="Nolan M."/>
            <person name="Ohm R."/>
            <person name="Pangilinan J."/>
            <person name="Park H.-J."/>
            <person name="Ramirez L."/>
            <person name="Alfaro M."/>
            <person name="Sun H."/>
            <person name="Tritt A."/>
            <person name="Yoshinaga Y."/>
            <person name="Zwiers L.-H."/>
            <person name="Turgeon B."/>
            <person name="Goodwin S."/>
            <person name="Spatafora J."/>
            <person name="Crous P."/>
            <person name="Grigoriev I."/>
        </authorList>
    </citation>
    <scope>NUCLEOTIDE SEQUENCE</scope>
    <source>
        <strain evidence="1">ATCC 200398</strain>
    </source>
</reference>
<dbReference type="Proteomes" id="UP000799755">
    <property type="component" value="Unassembled WGS sequence"/>
</dbReference>
<proteinExistence type="predicted"/>